<evidence type="ECO:0000256" key="4">
    <source>
        <dbReference type="ARBA" id="ARBA00022989"/>
    </source>
</evidence>
<evidence type="ECO:0000313" key="7">
    <source>
        <dbReference type="EMBL" id="WOO39372.1"/>
    </source>
</evidence>
<dbReference type="Gene3D" id="3.30.700.10">
    <property type="entry name" value="Glycoprotein, Type 4 Pilin"/>
    <property type="match status" value="1"/>
</dbReference>
<dbReference type="PANTHER" id="PTHR30093">
    <property type="entry name" value="GENERAL SECRETION PATHWAY PROTEIN G"/>
    <property type="match status" value="1"/>
</dbReference>
<protein>
    <submittedName>
        <fullName evidence="7">Type II secretion system protein</fullName>
    </submittedName>
</protein>
<comment type="subcellular location">
    <subcellularLocation>
        <location evidence="1">Membrane</location>
        <topology evidence="1">Single-pass membrane protein</topology>
    </subcellularLocation>
</comment>
<evidence type="ECO:0000256" key="1">
    <source>
        <dbReference type="ARBA" id="ARBA00004167"/>
    </source>
</evidence>
<keyword evidence="8" id="KW-1185">Reference proteome</keyword>
<gene>
    <name evidence="7" type="ORF">RZN69_12175</name>
</gene>
<evidence type="ECO:0000256" key="2">
    <source>
        <dbReference type="ARBA" id="ARBA00022481"/>
    </source>
</evidence>
<dbReference type="InterPro" id="IPR045584">
    <property type="entry name" value="Pilin-like"/>
</dbReference>
<dbReference type="Pfam" id="PF07963">
    <property type="entry name" value="N_methyl"/>
    <property type="match status" value="1"/>
</dbReference>
<accession>A0AAQ3L5X4</accession>
<sequence length="230" mass="25710">MFSPYPGHSFHSKKGFSLIEILAAISIVSVLFAIILVGMGSMSDKANEAITASRLKQVHAAQMLYAQDHDGIVTPFYGNADSGDNEMTWQRRLFPYVDVADVEGAAEDPESVLNSPYQNMVEGVPYWKRGRSFGLNSYLAHSNWRYNVARVPQPAKIVLAGDKVQGNSDYMNTSDGYSWVGSGSTWGLPAYRHNGKTTAMFVFMDGHTEVLTEEDLELSPETRQSVWRWW</sequence>
<proteinExistence type="predicted"/>
<keyword evidence="4 6" id="KW-1133">Transmembrane helix</keyword>
<evidence type="ECO:0000256" key="6">
    <source>
        <dbReference type="SAM" id="Phobius"/>
    </source>
</evidence>
<dbReference type="PANTHER" id="PTHR30093:SF44">
    <property type="entry name" value="TYPE II SECRETION SYSTEM CORE PROTEIN G"/>
    <property type="match status" value="1"/>
</dbReference>
<evidence type="ECO:0000256" key="3">
    <source>
        <dbReference type="ARBA" id="ARBA00022692"/>
    </source>
</evidence>
<keyword evidence="5 6" id="KW-0472">Membrane</keyword>
<reference evidence="7 8" key="1">
    <citation type="submission" date="2023-10" db="EMBL/GenBank/DDBJ databases">
        <title>Rubellicoccus peritrichatus gen. nov., sp. nov., isolated from an algae of coral reef tank.</title>
        <authorList>
            <person name="Luo J."/>
        </authorList>
    </citation>
    <scope>NUCLEOTIDE SEQUENCE [LARGE SCALE GENOMIC DNA]</scope>
    <source>
        <strain evidence="7 8">CR14</strain>
    </source>
</reference>
<dbReference type="AlphaFoldDB" id="A0AAQ3L5X4"/>
<dbReference type="InterPro" id="IPR012902">
    <property type="entry name" value="N_methyl_site"/>
</dbReference>
<dbReference type="PROSITE" id="PS00409">
    <property type="entry name" value="PROKAR_NTER_METHYL"/>
    <property type="match status" value="1"/>
</dbReference>
<dbReference type="KEGG" id="puo:RZN69_12175"/>
<dbReference type="SUPFAM" id="SSF54523">
    <property type="entry name" value="Pili subunits"/>
    <property type="match status" value="1"/>
</dbReference>
<evidence type="ECO:0000256" key="5">
    <source>
        <dbReference type="ARBA" id="ARBA00023136"/>
    </source>
</evidence>
<organism evidence="7 8">
    <name type="scientific">Rubellicoccus peritrichatus</name>
    <dbReference type="NCBI Taxonomy" id="3080537"/>
    <lineage>
        <taxon>Bacteria</taxon>
        <taxon>Pseudomonadati</taxon>
        <taxon>Verrucomicrobiota</taxon>
        <taxon>Opitutia</taxon>
        <taxon>Puniceicoccales</taxon>
        <taxon>Cerasicoccaceae</taxon>
        <taxon>Rubellicoccus</taxon>
    </lineage>
</organism>
<name>A0AAQ3L5X4_9BACT</name>
<keyword evidence="3 6" id="KW-0812">Transmembrane</keyword>
<dbReference type="RefSeq" id="WP_317831241.1">
    <property type="nucleotide sequence ID" value="NZ_CP136920.1"/>
</dbReference>
<evidence type="ECO:0000313" key="8">
    <source>
        <dbReference type="Proteomes" id="UP001304300"/>
    </source>
</evidence>
<keyword evidence="2" id="KW-0488">Methylation</keyword>
<feature type="transmembrane region" description="Helical" evidence="6">
    <location>
        <begin position="15"/>
        <end position="37"/>
    </location>
</feature>
<dbReference type="EMBL" id="CP136920">
    <property type="protein sequence ID" value="WOO39372.1"/>
    <property type="molecule type" value="Genomic_DNA"/>
</dbReference>
<dbReference type="NCBIfam" id="TIGR02532">
    <property type="entry name" value="IV_pilin_GFxxxE"/>
    <property type="match status" value="1"/>
</dbReference>
<dbReference type="GO" id="GO:0016020">
    <property type="term" value="C:membrane"/>
    <property type="evidence" value="ECO:0007669"/>
    <property type="project" value="UniProtKB-SubCell"/>
</dbReference>
<dbReference type="Proteomes" id="UP001304300">
    <property type="component" value="Chromosome"/>
</dbReference>